<comment type="caution">
    <text evidence="1">The sequence shown here is derived from an EMBL/GenBank/DDBJ whole genome shotgun (WGS) entry which is preliminary data.</text>
</comment>
<dbReference type="SUPFAM" id="SSF54928">
    <property type="entry name" value="RNA-binding domain, RBD"/>
    <property type="match status" value="1"/>
</dbReference>
<keyword evidence="2" id="KW-1185">Reference proteome</keyword>
<evidence type="ECO:0000313" key="2">
    <source>
        <dbReference type="Proteomes" id="UP001396898"/>
    </source>
</evidence>
<sequence>MASSNKPLDPTARAFVPLGLDSGVNLKIDICMEPKLQLNTRTQGAKKEGEYANENHGTLEIVNPPEINRTSFLTFFPDANIPTIPQTQSVNLLLSGLPPDCTPRKLLSAIHGYGRIWSVSIHPPHGLTASASLSFFEVAAAHRFLQDVEQRGFRLGGGHTVRARHHPRRLAGKEHLGGGTKSRCVLVEGHPDLVNASSLPLLLRSRLLFLAGRSLAEIKEELVEVRSRYVGTGRSVVELCFHEGFCGRAGLAVDVLLLEDNPRIWSVRYGVDPCARPWLG</sequence>
<protein>
    <recommendedName>
        <fullName evidence="3">RRM domain-containing protein</fullName>
    </recommendedName>
</protein>
<dbReference type="InterPro" id="IPR035979">
    <property type="entry name" value="RBD_domain_sf"/>
</dbReference>
<proteinExistence type="predicted"/>
<gene>
    <name evidence="1" type="ORF">PG991_000366</name>
</gene>
<organism evidence="1 2">
    <name type="scientific">Apiospora marii</name>
    <dbReference type="NCBI Taxonomy" id="335849"/>
    <lineage>
        <taxon>Eukaryota</taxon>
        <taxon>Fungi</taxon>
        <taxon>Dikarya</taxon>
        <taxon>Ascomycota</taxon>
        <taxon>Pezizomycotina</taxon>
        <taxon>Sordariomycetes</taxon>
        <taxon>Xylariomycetidae</taxon>
        <taxon>Amphisphaeriales</taxon>
        <taxon>Apiosporaceae</taxon>
        <taxon>Apiospora</taxon>
    </lineage>
</organism>
<dbReference type="Proteomes" id="UP001396898">
    <property type="component" value="Unassembled WGS sequence"/>
</dbReference>
<accession>A0ABR1T496</accession>
<name>A0ABR1T496_9PEZI</name>
<dbReference type="EMBL" id="JAQQWI010000001">
    <property type="protein sequence ID" value="KAK8040578.1"/>
    <property type="molecule type" value="Genomic_DNA"/>
</dbReference>
<evidence type="ECO:0008006" key="3">
    <source>
        <dbReference type="Google" id="ProtNLM"/>
    </source>
</evidence>
<evidence type="ECO:0000313" key="1">
    <source>
        <dbReference type="EMBL" id="KAK8040578.1"/>
    </source>
</evidence>
<reference evidence="1 2" key="1">
    <citation type="submission" date="2023-01" db="EMBL/GenBank/DDBJ databases">
        <title>Analysis of 21 Apiospora genomes using comparative genomics revels a genus with tremendous synthesis potential of carbohydrate active enzymes and secondary metabolites.</title>
        <authorList>
            <person name="Sorensen T."/>
        </authorList>
    </citation>
    <scope>NUCLEOTIDE SEQUENCE [LARGE SCALE GENOMIC DNA]</scope>
    <source>
        <strain evidence="1 2">CBS 20057</strain>
    </source>
</reference>